<dbReference type="PANTHER" id="PTHR43479:SF22">
    <property type="entry name" value="TRANSCRIPTIONAL REGULATOR, TETR FAMILY"/>
    <property type="match status" value="1"/>
</dbReference>
<evidence type="ECO:0000259" key="4">
    <source>
        <dbReference type="PROSITE" id="PS50977"/>
    </source>
</evidence>
<dbReference type="SUPFAM" id="SSF46689">
    <property type="entry name" value="Homeodomain-like"/>
    <property type="match status" value="1"/>
</dbReference>
<name>A0ABS1THT3_9BACI</name>
<dbReference type="Gene3D" id="1.10.357.10">
    <property type="entry name" value="Tetracycline Repressor, domain 2"/>
    <property type="match status" value="1"/>
</dbReference>
<feature type="domain" description="HTH tetR-type" evidence="4">
    <location>
        <begin position="2"/>
        <end position="62"/>
    </location>
</feature>
<gene>
    <name evidence="5" type="ORF">JK635_00545</name>
</gene>
<dbReference type="InterPro" id="IPR009057">
    <property type="entry name" value="Homeodomain-like_sf"/>
</dbReference>
<dbReference type="InterPro" id="IPR001647">
    <property type="entry name" value="HTH_TetR"/>
</dbReference>
<comment type="caution">
    <text evidence="5">The sequence shown here is derived from an EMBL/GenBank/DDBJ whole genome shotgun (WGS) entry which is preliminary data.</text>
</comment>
<dbReference type="Proteomes" id="UP000623967">
    <property type="component" value="Unassembled WGS sequence"/>
</dbReference>
<keyword evidence="2 3" id="KW-0238">DNA-binding</keyword>
<dbReference type="PROSITE" id="PS01081">
    <property type="entry name" value="HTH_TETR_1"/>
    <property type="match status" value="1"/>
</dbReference>
<evidence type="ECO:0000256" key="3">
    <source>
        <dbReference type="PROSITE-ProRule" id="PRU00335"/>
    </source>
</evidence>
<accession>A0ABS1THT3</accession>
<evidence type="ECO:0000256" key="2">
    <source>
        <dbReference type="ARBA" id="ARBA00023125"/>
    </source>
</evidence>
<dbReference type="InterPro" id="IPR023772">
    <property type="entry name" value="DNA-bd_HTH_TetR-type_CS"/>
</dbReference>
<feature type="DNA-binding region" description="H-T-H motif" evidence="3">
    <location>
        <begin position="25"/>
        <end position="44"/>
    </location>
</feature>
<sequence>MNDRKQHVVKMAHQLFIDKGFQSTSIQDILEYSGISKGTFYNYFSSKSELLTAIFKMTDSELEKIRNDLLIGQDPADIEIFIKQVEMQLKTNRKNKIITLFEEVMISKDDELKRTIEERKIQNIRWIYHRLTDIFGIDKRQYLLDCAIMFMGMLRENIKFYQLAYESDANISQVVRYTVNRLVHMVNEIVQSEERLIPVQALERWLPDCNRHVRSFRKKLLHQLFIVKNILHQQNNQQLNYGDLLDFIEEELLDAKNPRKFLIDSVLQTLQTVEDKKVQVELQELSILVQEYFDQIDAK</sequence>
<dbReference type="PANTHER" id="PTHR43479">
    <property type="entry name" value="ACREF/ENVCD OPERON REPRESSOR-RELATED"/>
    <property type="match status" value="1"/>
</dbReference>
<keyword evidence="6" id="KW-1185">Reference proteome</keyword>
<evidence type="ECO:0000313" key="5">
    <source>
        <dbReference type="EMBL" id="MBL4950733.1"/>
    </source>
</evidence>
<dbReference type="PROSITE" id="PS50977">
    <property type="entry name" value="HTH_TETR_2"/>
    <property type="match status" value="1"/>
</dbReference>
<evidence type="ECO:0000256" key="1">
    <source>
        <dbReference type="ARBA" id="ARBA00022491"/>
    </source>
</evidence>
<proteinExistence type="predicted"/>
<reference evidence="5 6" key="1">
    <citation type="submission" date="2021-01" db="EMBL/GenBank/DDBJ databases">
        <title>Genome public.</title>
        <authorList>
            <person name="Liu C."/>
            <person name="Sun Q."/>
        </authorList>
    </citation>
    <scope>NUCLEOTIDE SEQUENCE [LARGE SCALE GENOMIC DNA]</scope>
    <source>
        <strain evidence="5 6">YIM B02564</strain>
    </source>
</reference>
<protein>
    <submittedName>
        <fullName evidence="5">TetR/AcrR family transcriptional regulator</fullName>
    </submittedName>
</protein>
<dbReference type="InterPro" id="IPR050624">
    <property type="entry name" value="HTH-type_Tx_Regulator"/>
</dbReference>
<dbReference type="Pfam" id="PF00440">
    <property type="entry name" value="TetR_N"/>
    <property type="match status" value="1"/>
</dbReference>
<organism evidence="5 6">
    <name type="scientific">Neobacillus paridis</name>
    <dbReference type="NCBI Taxonomy" id="2803862"/>
    <lineage>
        <taxon>Bacteria</taxon>
        <taxon>Bacillati</taxon>
        <taxon>Bacillota</taxon>
        <taxon>Bacilli</taxon>
        <taxon>Bacillales</taxon>
        <taxon>Bacillaceae</taxon>
        <taxon>Neobacillus</taxon>
    </lineage>
</organism>
<keyword evidence="1" id="KW-0678">Repressor</keyword>
<evidence type="ECO:0000313" key="6">
    <source>
        <dbReference type="Proteomes" id="UP000623967"/>
    </source>
</evidence>
<dbReference type="EMBL" id="JAESWB010000005">
    <property type="protein sequence ID" value="MBL4950733.1"/>
    <property type="molecule type" value="Genomic_DNA"/>
</dbReference>
<dbReference type="RefSeq" id="WP_202651369.1">
    <property type="nucleotide sequence ID" value="NZ_JAESWB010000005.1"/>
</dbReference>
<dbReference type="PRINTS" id="PR00455">
    <property type="entry name" value="HTHTETR"/>
</dbReference>